<reference evidence="2" key="1">
    <citation type="submission" date="2022-11" db="UniProtKB">
        <authorList>
            <consortium name="WormBaseParasite"/>
        </authorList>
    </citation>
    <scope>IDENTIFICATION</scope>
</reference>
<dbReference type="Proteomes" id="UP000887565">
    <property type="component" value="Unplaced"/>
</dbReference>
<organism evidence="1 2">
    <name type="scientific">Romanomermis culicivorax</name>
    <name type="common">Nematode worm</name>
    <dbReference type="NCBI Taxonomy" id="13658"/>
    <lineage>
        <taxon>Eukaryota</taxon>
        <taxon>Metazoa</taxon>
        <taxon>Ecdysozoa</taxon>
        <taxon>Nematoda</taxon>
        <taxon>Enoplea</taxon>
        <taxon>Dorylaimia</taxon>
        <taxon>Mermithida</taxon>
        <taxon>Mermithoidea</taxon>
        <taxon>Mermithidae</taxon>
        <taxon>Romanomermis</taxon>
    </lineage>
</organism>
<keyword evidence="1" id="KW-1185">Reference proteome</keyword>
<evidence type="ECO:0000313" key="1">
    <source>
        <dbReference type="Proteomes" id="UP000887565"/>
    </source>
</evidence>
<evidence type="ECO:0000313" key="2">
    <source>
        <dbReference type="WBParaSite" id="nRc.2.0.1.t22709-RA"/>
    </source>
</evidence>
<accession>A0A915J8B3</accession>
<proteinExistence type="predicted"/>
<protein>
    <submittedName>
        <fullName evidence="2">Transposase</fullName>
    </submittedName>
</protein>
<dbReference type="OMA" id="WENDSPR"/>
<dbReference type="WBParaSite" id="nRc.2.0.1.t22709-RA">
    <property type="protein sequence ID" value="nRc.2.0.1.t22709-RA"/>
    <property type="gene ID" value="nRc.2.0.1.g22709"/>
</dbReference>
<dbReference type="AlphaFoldDB" id="A0A915J8B3"/>
<sequence length="163" mass="19228">MIVGCNFHFTQALNRKLQNLGLREIWNNEGYPGEWIRCLKALAFLPESLVLTAFNAILRNPPAYDDGNNHLMDFRNYFENTWLNGRFPIKLWNQWENDSPRTTNHAEGYHNRLNLMEVRDMNLAPMHNRDQVRVRNLRRGAYQPKPRDGTYVDLDNRITGAKQ</sequence>
<name>A0A915J8B3_ROMCU</name>